<dbReference type="InParanoid" id="A0A1E7F890"/>
<dbReference type="InterPro" id="IPR001841">
    <property type="entry name" value="Znf_RING"/>
</dbReference>
<protein>
    <recommendedName>
        <fullName evidence="2">RING-type domain-containing protein</fullName>
    </recommendedName>
</protein>
<feature type="domain" description="RING-type" evidence="2">
    <location>
        <begin position="1"/>
        <end position="58"/>
    </location>
</feature>
<reference evidence="3 4" key="1">
    <citation type="submission" date="2016-09" db="EMBL/GenBank/DDBJ databases">
        <title>Extensive genetic diversity and differential bi-allelic expression allows diatom success in the polar Southern Ocean.</title>
        <authorList>
            <consortium name="DOE Joint Genome Institute"/>
            <person name="Mock T."/>
            <person name="Otillar R.P."/>
            <person name="Strauss J."/>
            <person name="Dupont C."/>
            <person name="Frickenhaus S."/>
            <person name="Maumus F."/>
            <person name="Mcmullan M."/>
            <person name="Sanges R."/>
            <person name="Schmutz J."/>
            <person name="Toseland A."/>
            <person name="Valas R."/>
            <person name="Veluchamy A."/>
            <person name="Ward B.J."/>
            <person name="Allen A."/>
            <person name="Barry K."/>
            <person name="Falciatore A."/>
            <person name="Ferrante M."/>
            <person name="Fortunato A.E."/>
            <person name="Gloeckner G."/>
            <person name="Gruber A."/>
            <person name="Hipkin R."/>
            <person name="Janech M."/>
            <person name="Kroth P."/>
            <person name="Leese F."/>
            <person name="Lindquist E."/>
            <person name="Lyon B.R."/>
            <person name="Martin J."/>
            <person name="Mayer C."/>
            <person name="Parker M."/>
            <person name="Quesneville H."/>
            <person name="Raymond J."/>
            <person name="Uhlig C."/>
            <person name="Valentin K.U."/>
            <person name="Worden A.Z."/>
            <person name="Armbrust E.V."/>
            <person name="Bowler C."/>
            <person name="Green B."/>
            <person name="Moulton V."/>
            <person name="Van Oosterhout C."/>
            <person name="Grigoriev I."/>
        </authorList>
    </citation>
    <scope>NUCLEOTIDE SEQUENCE [LARGE SCALE GENOMIC DNA]</scope>
    <source>
        <strain evidence="3 4">CCMP1102</strain>
    </source>
</reference>
<organism evidence="3 4">
    <name type="scientific">Fragilariopsis cylindrus CCMP1102</name>
    <dbReference type="NCBI Taxonomy" id="635003"/>
    <lineage>
        <taxon>Eukaryota</taxon>
        <taxon>Sar</taxon>
        <taxon>Stramenopiles</taxon>
        <taxon>Ochrophyta</taxon>
        <taxon>Bacillariophyta</taxon>
        <taxon>Bacillariophyceae</taxon>
        <taxon>Bacillariophycidae</taxon>
        <taxon>Bacillariales</taxon>
        <taxon>Bacillariaceae</taxon>
        <taxon>Fragilariopsis</taxon>
    </lineage>
</organism>
<dbReference type="PROSITE" id="PS50089">
    <property type="entry name" value="ZF_RING_2"/>
    <property type="match status" value="1"/>
</dbReference>
<name>A0A1E7F890_9STRA</name>
<dbReference type="Gene3D" id="3.30.40.10">
    <property type="entry name" value="Zinc/RING finger domain, C3HC4 (zinc finger)"/>
    <property type="match status" value="1"/>
</dbReference>
<sequence>CIICFEEFVITDVIVWSENPKCSHVYHKECMVNYLASNAQRKINSTLDVNDNPCPACRQNY</sequence>
<keyword evidence="1" id="KW-0863">Zinc-finger</keyword>
<keyword evidence="1" id="KW-0862">Zinc</keyword>
<evidence type="ECO:0000313" key="4">
    <source>
        <dbReference type="Proteomes" id="UP000095751"/>
    </source>
</evidence>
<proteinExistence type="predicted"/>
<dbReference type="SUPFAM" id="SSF57850">
    <property type="entry name" value="RING/U-box"/>
    <property type="match status" value="1"/>
</dbReference>
<accession>A0A1E7F890</accession>
<evidence type="ECO:0000259" key="2">
    <source>
        <dbReference type="PROSITE" id="PS50089"/>
    </source>
</evidence>
<dbReference type="CDD" id="cd16448">
    <property type="entry name" value="RING-H2"/>
    <property type="match status" value="1"/>
</dbReference>
<dbReference type="EMBL" id="KV784360">
    <property type="protein sequence ID" value="OEU14334.1"/>
    <property type="molecule type" value="Genomic_DNA"/>
</dbReference>
<keyword evidence="4" id="KW-1185">Reference proteome</keyword>
<dbReference type="AlphaFoldDB" id="A0A1E7F890"/>
<evidence type="ECO:0000256" key="1">
    <source>
        <dbReference type="PROSITE-ProRule" id="PRU00175"/>
    </source>
</evidence>
<dbReference type="Proteomes" id="UP000095751">
    <property type="component" value="Unassembled WGS sequence"/>
</dbReference>
<evidence type="ECO:0000313" key="3">
    <source>
        <dbReference type="EMBL" id="OEU14334.1"/>
    </source>
</evidence>
<gene>
    <name evidence="3" type="ORF">FRACYDRAFT_155154</name>
</gene>
<keyword evidence="1" id="KW-0479">Metal-binding</keyword>
<feature type="non-terminal residue" evidence="3">
    <location>
        <position position="61"/>
    </location>
</feature>
<dbReference type="KEGG" id="fcy:FRACYDRAFT_155154"/>
<dbReference type="OrthoDB" id="49381at2759"/>
<feature type="non-terminal residue" evidence="3">
    <location>
        <position position="1"/>
    </location>
</feature>
<dbReference type="GO" id="GO:0008270">
    <property type="term" value="F:zinc ion binding"/>
    <property type="evidence" value="ECO:0007669"/>
    <property type="project" value="UniProtKB-KW"/>
</dbReference>
<dbReference type="Pfam" id="PF13639">
    <property type="entry name" value="zf-RING_2"/>
    <property type="match status" value="1"/>
</dbReference>
<dbReference type="InterPro" id="IPR013083">
    <property type="entry name" value="Znf_RING/FYVE/PHD"/>
</dbReference>